<dbReference type="Proteomes" id="UP001140234">
    <property type="component" value="Unassembled WGS sequence"/>
</dbReference>
<reference evidence="1" key="1">
    <citation type="submission" date="2022-07" db="EMBL/GenBank/DDBJ databases">
        <title>Phylogenomic reconstructions and comparative analyses of Kickxellomycotina fungi.</title>
        <authorList>
            <person name="Reynolds N.K."/>
            <person name="Stajich J.E."/>
            <person name="Barry K."/>
            <person name="Grigoriev I.V."/>
            <person name="Crous P."/>
            <person name="Smith M.E."/>
        </authorList>
    </citation>
    <scope>NUCLEOTIDE SEQUENCE</scope>
    <source>
        <strain evidence="1">CBS 109366</strain>
    </source>
</reference>
<proteinExistence type="predicted"/>
<name>A0ACC1JWC1_9FUNG</name>
<sequence length="707" mass="75515">MVLRVLGALLLAAQSFVHGQPANIAPRDVSPSDLSNYHSGLLISAGNQTSCEVALIDSSAGFVSASCLFFKANGELDDSIKYHVAITAAGGSGADVYSVTRVDAHPNYDLITYANDIAVLHWGDPKAITWRQNIALDRPSWSSIFYSRQTMASVSQSKWNSPVFHVTGGNSDAKGCDQADNVYNSNKDSFSCIVQSTTSIANGKCQTPYGAAWAVYQPNNVAIAALYGHTAIYKGREMCGSTGDQYHYFTLLQPYVAWAAEKIGRKINTYTSNSSFSYSGNPLFEMANNETAVPGVDTVYGDMYILAELYTGPPGTASNSGGGNNSSPPDDNTTQKSDSLSNDSYDSDSGAFEGSESSRGNGGEGGTPQMTSSNGLSRTETIAVATAVPIGAILILVMLFFAYKWWRKRHNVRNWDPTGESASMYRTGVMEELSGPATAPAPAPATAPNTHLGTPPSYSDHDPGDLSNYHSGLFVVASTQTSCEMALFDSSAGFVPASCLTYKDDGEVDNSIDYRVAVTAAGGSGAKIHSVTMVDAHPGYNPRTNANNIAVLHWGDPNDITWRQKIALDRPSWSNMFYTRQTMSSVSKSSWNSPVVQVAGGNSDAGGCDQADNVYKSNKGSFSCIVQSTTSITNGNCQTPYGAAWAIYQPNNVAIAALYSHTAIYKGDKMCGSTGDQYHYYTLLQPYAAWAAKMTGRKVNTYTSDSS</sequence>
<evidence type="ECO:0000313" key="1">
    <source>
        <dbReference type="EMBL" id="KAJ2768561.1"/>
    </source>
</evidence>
<keyword evidence="2" id="KW-1185">Reference proteome</keyword>
<gene>
    <name evidence="1" type="ORF">IWQ57_003484</name>
</gene>
<protein>
    <submittedName>
        <fullName evidence="1">Uncharacterized protein</fullName>
    </submittedName>
</protein>
<feature type="non-terminal residue" evidence="1">
    <location>
        <position position="707"/>
    </location>
</feature>
<accession>A0ACC1JWC1</accession>
<dbReference type="EMBL" id="JANBUJ010001141">
    <property type="protein sequence ID" value="KAJ2768561.1"/>
    <property type="molecule type" value="Genomic_DNA"/>
</dbReference>
<evidence type="ECO:0000313" key="2">
    <source>
        <dbReference type="Proteomes" id="UP001140234"/>
    </source>
</evidence>
<comment type="caution">
    <text evidence="1">The sequence shown here is derived from an EMBL/GenBank/DDBJ whole genome shotgun (WGS) entry which is preliminary data.</text>
</comment>
<organism evidence="1 2">
    <name type="scientific">Coemansia nantahalensis</name>
    <dbReference type="NCBI Taxonomy" id="2789366"/>
    <lineage>
        <taxon>Eukaryota</taxon>
        <taxon>Fungi</taxon>
        <taxon>Fungi incertae sedis</taxon>
        <taxon>Zoopagomycota</taxon>
        <taxon>Kickxellomycotina</taxon>
        <taxon>Kickxellomycetes</taxon>
        <taxon>Kickxellales</taxon>
        <taxon>Kickxellaceae</taxon>
        <taxon>Coemansia</taxon>
    </lineage>
</organism>